<feature type="repeat" description="TPR" evidence="10">
    <location>
        <begin position="247"/>
        <end position="280"/>
    </location>
</feature>
<dbReference type="GO" id="GO:0007018">
    <property type="term" value="P:microtubule-based movement"/>
    <property type="evidence" value="ECO:0007669"/>
    <property type="project" value="TreeGrafter"/>
</dbReference>
<dbReference type="Pfam" id="PF13424">
    <property type="entry name" value="TPR_12"/>
    <property type="match status" value="1"/>
</dbReference>
<dbReference type="InterPro" id="IPR019734">
    <property type="entry name" value="TPR_rpt"/>
</dbReference>
<evidence type="ECO:0000256" key="13">
    <source>
        <dbReference type="SAM" id="MobiDB-lite"/>
    </source>
</evidence>
<reference evidence="14" key="3">
    <citation type="submission" date="2025-08" db="UniProtKB">
        <authorList>
            <consortium name="Ensembl"/>
        </authorList>
    </citation>
    <scope>IDENTIFICATION</scope>
</reference>
<evidence type="ECO:0000256" key="2">
    <source>
        <dbReference type="ARBA" id="ARBA00009622"/>
    </source>
</evidence>
<evidence type="ECO:0000256" key="1">
    <source>
        <dbReference type="ARBA" id="ARBA00004245"/>
    </source>
</evidence>
<evidence type="ECO:0000256" key="9">
    <source>
        <dbReference type="ARBA" id="ARBA00023212"/>
    </source>
</evidence>
<evidence type="ECO:0000256" key="12">
    <source>
        <dbReference type="SAM" id="Coils"/>
    </source>
</evidence>
<dbReference type="SUPFAM" id="SSF48452">
    <property type="entry name" value="TPR-like"/>
    <property type="match status" value="1"/>
</dbReference>
<dbReference type="PROSITE" id="PS01160">
    <property type="entry name" value="KINESIN_LIGHT"/>
    <property type="match status" value="1"/>
</dbReference>
<evidence type="ECO:0000256" key="5">
    <source>
        <dbReference type="ARBA" id="ARBA00022737"/>
    </source>
</evidence>
<keyword evidence="3 11" id="KW-0963">Cytoplasm</keyword>
<reference evidence="15" key="2">
    <citation type="submission" date="2023-03" db="EMBL/GenBank/DDBJ databases">
        <authorList>
            <consortium name="Wellcome Sanger Institute Data Sharing"/>
        </authorList>
    </citation>
    <scope>NUCLEOTIDE SEQUENCE [LARGE SCALE GENOMIC DNA]</scope>
</reference>
<evidence type="ECO:0000256" key="11">
    <source>
        <dbReference type="RuleBase" id="RU367020"/>
    </source>
</evidence>
<evidence type="ECO:0000256" key="7">
    <source>
        <dbReference type="ARBA" id="ARBA00023054"/>
    </source>
</evidence>
<sequence length="735" mass="82335">MSTMVYPREEALERLSQDEIVLNTKTVMQGLETLRGEHAQLLNSLLDCTQPPVAQEKSGLLRKSLEAIELGLGEAQVIIALSSHLSAVESEKQKLRAQVRRLCQENQWLRDELAGTQHKLQRSEQSVAQLEEEKKHLEFMNQIKKFDDDVSPSEEKNQSSGGSTGGDASKDNLDDLFPNDDDQGPAQPSGEVAAQQGGYEIPARLRTLHNLVIQYASQGRYEVAVPLCKQALEDLEKTSGHDHPDVATMLNILALVYRDQNKYKEAAHLLNDALAIREKTLGKDHPAVAATLNNLAVLYGKRGKYKEAEPLCKRALEIREKVLGKYHPDVAKQLNNLALLCQNQGLSVLPQGKFADAEALYKEILTRAHEKEFGSVNNDNKPIWMHAEEREESKGKRKDSGPYVEYGSWYKACKVDSPTVNTTLKSLGALYRRQGKLEAAETLEECASKSRKQGIDAINQSKVVELLKDGGSGSDRRHSREGTNGPGGQRGENEGDDSAEWNGDGNGSLRRSGSFGKIRDALRRSSEMLVKKLQGSGPQEPRNPGMKRASSLNFLNKSTEETTQVLYSSQLQFHSGNSIFRIKYRVQVIVCYLTEYAQRFLTQILTRPDLPAGCQLWTLRQQGAKRQQRRPIQTQLPARLDRRREAEAARGGEAVCSSVWSNYTLKAQRQIKHFAPAAYFFKEHWGGGKALAPHSRSSSETPLLRCIKRCHRSEKRIFRYTFPSMLLTSSWNVCT</sequence>
<keyword evidence="15" id="KW-1185">Reference proteome</keyword>
<keyword evidence="7 12" id="KW-0175">Coiled coil</keyword>
<comment type="subunit">
    <text evidence="11">Oligomeric complex composed of two heavy chains and two light chains.</text>
</comment>
<dbReference type="Ensembl" id="ENSACLT00000076615.1">
    <property type="protein sequence ID" value="ENSACLP00000042716.1"/>
    <property type="gene ID" value="ENSACLG00000014646.2"/>
</dbReference>
<gene>
    <name evidence="14" type="primary">KLC2</name>
</gene>
<keyword evidence="5" id="KW-0677">Repeat</keyword>
<reference evidence="14" key="4">
    <citation type="submission" date="2025-09" db="UniProtKB">
        <authorList>
            <consortium name="Ensembl"/>
        </authorList>
    </citation>
    <scope>IDENTIFICATION</scope>
</reference>
<dbReference type="GO" id="GO:0005737">
    <property type="term" value="C:cytoplasm"/>
    <property type="evidence" value="ECO:0007669"/>
    <property type="project" value="TreeGrafter"/>
</dbReference>
<evidence type="ECO:0000313" key="15">
    <source>
        <dbReference type="Proteomes" id="UP000265100"/>
    </source>
</evidence>
<dbReference type="Gene3D" id="1.25.40.10">
    <property type="entry name" value="Tetratricopeptide repeat domain"/>
    <property type="match status" value="1"/>
</dbReference>
<accession>A0AAX7SJ93</accession>
<comment type="function">
    <text evidence="11">Kinesin is a microtubule-associated force-producing protein that play a role in organelle transport.</text>
</comment>
<name>A0AAX7SJ93_ASTCA</name>
<keyword evidence="8 11" id="KW-0505">Motor protein</keyword>
<dbReference type="Proteomes" id="UP000265100">
    <property type="component" value="Chromosome 3"/>
</dbReference>
<dbReference type="PANTHER" id="PTHR45783:SF2">
    <property type="entry name" value="KINESIN LIGHT CHAIN 2"/>
    <property type="match status" value="1"/>
</dbReference>
<feature type="coiled-coil region" evidence="12">
    <location>
        <begin position="85"/>
        <end position="140"/>
    </location>
</feature>
<reference evidence="14 15" key="1">
    <citation type="submission" date="2018-05" db="EMBL/GenBank/DDBJ databases">
        <authorList>
            <person name="Datahose"/>
        </authorList>
    </citation>
    <scope>NUCLEOTIDE SEQUENCE</scope>
</reference>
<dbReference type="GeneTree" id="ENSGT00940000166677"/>
<dbReference type="AlphaFoldDB" id="A0AAX7SJ93"/>
<keyword evidence="6 10" id="KW-0802">TPR repeat</keyword>
<dbReference type="GO" id="GO:0005871">
    <property type="term" value="C:kinesin complex"/>
    <property type="evidence" value="ECO:0007669"/>
    <property type="project" value="UniProtKB-UniRule"/>
</dbReference>
<evidence type="ECO:0000256" key="4">
    <source>
        <dbReference type="ARBA" id="ARBA00022701"/>
    </source>
</evidence>
<feature type="repeat" description="TPR" evidence="10">
    <location>
        <begin position="289"/>
        <end position="322"/>
    </location>
</feature>
<dbReference type="PRINTS" id="PR00381">
    <property type="entry name" value="KINESINLIGHT"/>
</dbReference>
<keyword evidence="9 11" id="KW-0206">Cytoskeleton</keyword>
<dbReference type="InterPro" id="IPR015792">
    <property type="entry name" value="Kinesin_light_repeat"/>
</dbReference>
<comment type="subcellular location">
    <subcellularLocation>
        <location evidence="1 11">Cytoplasm</location>
        <location evidence="1 11">Cytoskeleton</location>
    </subcellularLocation>
</comment>
<evidence type="ECO:0000256" key="6">
    <source>
        <dbReference type="ARBA" id="ARBA00022803"/>
    </source>
</evidence>
<dbReference type="InterPro" id="IPR002151">
    <property type="entry name" value="Kinesin_light"/>
</dbReference>
<organism evidence="14 15">
    <name type="scientific">Astatotilapia calliptera</name>
    <name type="common">Eastern happy</name>
    <name type="synonym">Chromis callipterus</name>
    <dbReference type="NCBI Taxonomy" id="8154"/>
    <lineage>
        <taxon>Eukaryota</taxon>
        <taxon>Metazoa</taxon>
        <taxon>Chordata</taxon>
        <taxon>Craniata</taxon>
        <taxon>Vertebrata</taxon>
        <taxon>Euteleostomi</taxon>
        <taxon>Actinopterygii</taxon>
        <taxon>Neopterygii</taxon>
        <taxon>Teleostei</taxon>
        <taxon>Neoteleostei</taxon>
        <taxon>Acanthomorphata</taxon>
        <taxon>Ovalentaria</taxon>
        <taxon>Cichlomorphae</taxon>
        <taxon>Cichliformes</taxon>
        <taxon>Cichlidae</taxon>
        <taxon>African cichlids</taxon>
        <taxon>Pseudocrenilabrinae</taxon>
        <taxon>Haplochromini</taxon>
        <taxon>Astatotilapia</taxon>
    </lineage>
</organism>
<dbReference type="PANTHER" id="PTHR45783">
    <property type="entry name" value="KINESIN LIGHT CHAIN"/>
    <property type="match status" value="1"/>
</dbReference>
<feature type="compositionally biased region" description="Basic and acidic residues" evidence="13">
    <location>
        <begin position="146"/>
        <end position="157"/>
    </location>
</feature>
<dbReference type="SMART" id="SM00028">
    <property type="entry name" value="TPR"/>
    <property type="match status" value="3"/>
</dbReference>
<proteinExistence type="inferred from homology"/>
<comment type="similarity">
    <text evidence="2 11">Belongs to the kinesin light chain family.</text>
</comment>
<feature type="region of interest" description="Disordered" evidence="13">
    <location>
        <begin position="468"/>
        <end position="516"/>
    </location>
</feature>
<dbReference type="GO" id="GO:0005874">
    <property type="term" value="C:microtubule"/>
    <property type="evidence" value="ECO:0007669"/>
    <property type="project" value="UniProtKB-UniRule"/>
</dbReference>
<evidence type="ECO:0000256" key="10">
    <source>
        <dbReference type="PROSITE-ProRule" id="PRU00339"/>
    </source>
</evidence>
<evidence type="ECO:0000313" key="14">
    <source>
        <dbReference type="Ensembl" id="ENSACLP00000042716.1"/>
    </source>
</evidence>
<evidence type="ECO:0000256" key="3">
    <source>
        <dbReference type="ARBA" id="ARBA00022490"/>
    </source>
</evidence>
<protein>
    <recommendedName>
        <fullName evidence="11">Kinesin light chain</fullName>
    </recommendedName>
</protein>
<keyword evidence="4 11" id="KW-0493">Microtubule</keyword>
<dbReference type="PROSITE" id="PS50005">
    <property type="entry name" value="TPR"/>
    <property type="match status" value="2"/>
</dbReference>
<dbReference type="Pfam" id="PF13374">
    <property type="entry name" value="TPR_10"/>
    <property type="match status" value="1"/>
</dbReference>
<feature type="region of interest" description="Disordered" evidence="13">
    <location>
        <begin position="146"/>
        <end position="193"/>
    </location>
</feature>
<evidence type="ECO:0000256" key="8">
    <source>
        <dbReference type="ARBA" id="ARBA00023175"/>
    </source>
</evidence>
<dbReference type="InterPro" id="IPR011990">
    <property type="entry name" value="TPR-like_helical_dom_sf"/>
</dbReference>
<dbReference type="GO" id="GO:0019894">
    <property type="term" value="F:kinesin binding"/>
    <property type="evidence" value="ECO:0007669"/>
    <property type="project" value="TreeGrafter"/>
</dbReference>
<feature type="region of interest" description="Disordered" evidence="13">
    <location>
        <begin position="530"/>
        <end position="549"/>
    </location>
</feature>